<organism evidence="12 13">
    <name type="scientific">Limimonas halophila</name>
    <dbReference type="NCBI Taxonomy" id="1082479"/>
    <lineage>
        <taxon>Bacteria</taxon>
        <taxon>Pseudomonadati</taxon>
        <taxon>Pseudomonadota</taxon>
        <taxon>Alphaproteobacteria</taxon>
        <taxon>Rhodospirillales</taxon>
        <taxon>Rhodovibrionaceae</taxon>
        <taxon>Limimonas</taxon>
    </lineage>
</organism>
<evidence type="ECO:0000313" key="13">
    <source>
        <dbReference type="Proteomes" id="UP000199415"/>
    </source>
</evidence>
<feature type="domain" description="ABC transporter" evidence="10">
    <location>
        <begin position="1"/>
        <end position="233"/>
    </location>
</feature>
<dbReference type="SUPFAM" id="SSF50331">
    <property type="entry name" value="MOP-like"/>
    <property type="match status" value="1"/>
</dbReference>
<evidence type="ECO:0000313" key="12">
    <source>
        <dbReference type="EMBL" id="SDG14963.1"/>
    </source>
</evidence>
<dbReference type="InterPro" id="IPR003593">
    <property type="entry name" value="AAA+_ATPase"/>
</dbReference>
<dbReference type="InterPro" id="IPR004606">
    <property type="entry name" value="Mop_domain"/>
</dbReference>
<dbReference type="Pfam" id="PF00005">
    <property type="entry name" value="ABC_tran"/>
    <property type="match status" value="1"/>
</dbReference>
<dbReference type="PANTHER" id="PTHR43514:SF4">
    <property type="entry name" value="ABC TRANSPORTER I FAMILY MEMBER 10"/>
    <property type="match status" value="1"/>
</dbReference>
<dbReference type="Pfam" id="PF03459">
    <property type="entry name" value="TOBE"/>
    <property type="match status" value="1"/>
</dbReference>
<evidence type="ECO:0000256" key="3">
    <source>
        <dbReference type="ARBA" id="ARBA00022505"/>
    </source>
</evidence>
<dbReference type="OrthoDB" id="9802264at2"/>
<dbReference type="InterPro" id="IPR050334">
    <property type="entry name" value="Molybdenum_import_ModC"/>
</dbReference>
<dbReference type="EMBL" id="FNCE01000006">
    <property type="protein sequence ID" value="SDG14963.1"/>
    <property type="molecule type" value="Genomic_DNA"/>
</dbReference>
<dbReference type="PROSITE" id="PS00211">
    <property type="entry name" value="ABC_TRANSPORTER_1"/>
    <property type="match status" value="1"/>
</dbReference>
<evidence type="ECO:0000259" key="10">
    <source>
        <dbReference type="PROSITE" id="PS50893"/>
    </source>
</evidence>
<dbReference type="Proteomes" id="UP000199415">
    <property type="component" value="Unassembled WGS sequence"/>
</dbReference>
<reference evidence="12 13" key="1">
    <citation type="submission" date="2016-10" db="EMBL/GenBank/DDBJ databases">
        <authorList>
            <person name="de Groot N.N."/>
        </authorList>
    </citation>
    <scope>NUCLEOTIDE SEQUENCE [LARGE SCALE GENOMIC DNA]</scope>
    <source>
        <strain evidence="12 13">DSM 25584</strain>
    </source>
</reference>
<dbReference type="GO" id="GO:0016887">
    <property type="term" value="F:ATP hydrolysis activity"/>
    <property type="evidence" value="ECO:0007669"/>
    <property type="project" value="InterPro"/>
</dbReference>
<dbReference type="InterPro" id="IPR017871">
    <property type="entry name" value="ABC_transporter-like_CS"/>
</dbReference>
<dbReference type="GO" id="GO:0016020">
    <property type="term" value="C:membrane"/>
    <property type="evidence" value="ECO:0007669"/>
    <property type="project" value="InterPro"/>
</dbReference>
<evidence type="ECO:0000259" key="11">
    <source>
        <dbReference type="PROSITE" id="PS51866"/>
    </source>
</evidence>
<keyword evidence="6 12" id="KW-0067">ATP-binding</keyword>
<accession>A0A1G7RVX5</accession>
<dbReference type="SMART" id="SM00382">
    <property type="entry name" value="AAA"/>
    <property type="match status" value="1"/>
</dbReference>
<evidence type="ECO:0000256" key="4">
    <source>
        <dbReference type="ARBA" id="ARBA00022519"/>
    </source>
</evidence>
<evidence type="ECO:0000256" key="2">
    <source>
        <dbReference type="ARBA" id="ARBA00022475"/>
    </source>
</evidence>
<dbReference type="PROSITE" id="PS51866">
    <property type="entry name" value="MOP"/>
    <property type="match status" value="1"/>
</dbReference>
<dbReference type="Gene3D" id="3.40.50.300">
    <property type="entry name" value="P-loop containing nucleotide triphosphate hydrolases"/>
    <property type="match status" value="1"/>
</dbReference>
<gene>
    <name evidence="12" type="ORF">SAMN05216241_10620</name>
</gene>
<feature type="domain" description="Mop" evidence="11">
    <location>
        <begin position="293"/>
        <end position="360"/>
    </location>
</feature>
<keyword evidence="4" id="KW-0997">Cell inner membrane</keyword>
<dbReference type="SUPFAM" id="SSF52540">
    <property type="entry name" value="P-loop containing nucleoside triphosphate hydrolases"/>
    <property type="match status" value="1"/>
</dbReference>
<keyword evidence="7" id="KW-1278">Translocase</keyword>
<dbReference type="GO" id="GO:0015098">
    <property type="term" value="F:molybdate ion transmembrane transporter activity"/>
    <property type="evidence" value="ECO:0007669"/>
    <property type="project" value="InterPro"/>
</dbReference>
<evidence type="ECO:0000256" key="6">
    <source>
        <dbReference type="ARBA" id="ARBA00022840"/>
    </source>
</evidence>
<dbReference type="InterPro" id="IPR008995">
    <property type="entry name" value="Mo/tungstate-bd_C_term_dom"/>
</dbReference>
<dbReference type="RefSeq" id="WP_090019959.1">
    <property type="nucleotide sequence ID" value="NZ_FNCE01000006.1"/>
</dbReference>
<keyword evidence="13" id="KW-1185">Reference proteome</keyword>
<dbReference type="InterPro" id="IPR011868">
    <property type="entry name" value="ModC_ABC_ATP-bd"/>
</dbReference>
<dbReference type="InterPro" id="IPR027417">
    <property type="entry name" value="P-loop_NTPase"/>
</dbReference>
<proteinExistence type="predicted"/>
<dbReference type="Gene3D" id="2.40.50.100">
    <property type="match status" value="1"/>
</dbReference>
<dbReference type="InterPro" id="IPR003439">
    <property type="entry name" value="ABC_transporter-like_ATP-bd"/>
</dbReference>
<dbReference type="InterPro" id="IPR005116">
    <property type="entry name" value="Transp-assoc_OB_typ1"/>
</dbReference>
<evidence type="ECO:0000256" key="9">
    <source>
        <dbReference type="PROSITE-ProRule" id="PRU01213"/>
    </source>
</evidence>
<evidence type="ECO:0000256" key="5">
    <source>
        <dbReference type="ARBA" id="ARBA00022741"/>
    </source>
</evidence>
<dbReference type="GO" id="GO:0005524">
    <property type="term" value="F:ATP binding"/>
    <property type="evidence" value="ECO:0007669"/>
    <property type="project" value="UniProtKB-KW"/>
</dbReference>
<dbReference type="STRING" id="1082479.SAMN05216241_10620"/>
<dbReference type="PROSITE" id="PS50893">
    <property type="entry name" value="ABC_TRANSPORTER_2"/>
    <property type="match status" value="1"/>
</dbReference>
<keyword evidence="5" id="KW-0547">Nucleotide-binding</keyword>
<evidence type="ECO:0000256" key="8">
    <source>
        <dbReference type="ARBA" id="ARBA00023136"/>
    </source>
</evidence>
<dbReference type="PANTHER" id="PTHR43514">
    <property type="entry name" value="ABC TRANSPORTER I FAMILY MEMBER 10"/>
    <property type="match status" value="1"/>
</dbReference>
<keyword evidence="8" id="KW-0472">Membrane</keyword>
<evidence type="ECO:0000256" key="1">
    <source>
        <dbReference type="ARBA" id="ARBA00022448"/>
    </source>
</evidence>
<keyword evidence="3 9" id="KW-0500">Molybdenum</keyword>
<evidence type="ECO:0000256" key="7">
    <source>
        <dbReference type="ARBA" id="ARBA00022967"/>
    </source>
</evidence>
<keyword evidence="2" id="KW-1003">Cell membrane</keyword>
<name>A0A1G7RVX5_9PROT</name>
<protein>
    <submittedName>
        <fullName evidence="12">Molybdate transport system ATP-binding protein</fullName>
    </submittedName>
</protein>
<dbReference type="GO" id="GO:0140359">
    <property type="term" value="F:ABC-type transporter activity"/>
    <property type="evidence" value="ECO:0007669"/>
    <property type="project" value="InterPro"/>
</dbReference>
<dbReference type="NCBIfam" id="TIGR02142">
    <property type="entry name" value="modC_ABC"/>
    <property type="match status" value="1"/>
</dbReference>
<sequence length="371" mass="40276">MGELTVTVRRAFPDFTLAVDHAFALDGITALFGPSGAGKSTLLRIVAGHERGAQGRVIFDGEAWQDGRTHVPPHRRGVGTVFQDARLFPHLNVRGNLRYADKRAPAGSGRITFDGVVRALDLGPLLDRRPQALSGGERQRVAVGRTLLTRPRLLLMDEPLAALDLRRKADILPHIAALPRTFGVPIVYVTHAIEEVTQLADRMAVLAHGELRAAGETAAVLERRDLQPELGHFEAGVALTARVTAHDADFHLTHVRLGEQRIQMPAAPVPVGSDVRLRVRARDVALAREEPRGISIRNRLRGTVLDVAEEADTAFAEVLVDVEGQHLRARLTRAAVADLDLAPGTPVWALVKSIAFDRRALTAPRPSADDG</sequence>
<keyword evidence="1" id="KW-0813">Transport</keyword>
<dbReference type="AlphaFoldDB" id="A0A1G7RVX5"/>